<name>A0ABW7LH29_9BURK</name>
<evidence type="ECO:0000259" key="2">
    <source>
        <dbReference type="Pfam" id="PF02510"/>
    </source>
</evidence>
<comment type="caution">
    <text evidence="3">The sequence shown here is derived from an EMBL/GenBank/DDBJ whole genome shotgun (WGS) entry which is preliminary data.</text>
</comment>
<organism evidence="3 4">
    <name type="scientific">Burkholderia semiarida</name>
    <dbReference type="NCBI Taxonomy" id="2843303"/>
    <lineage>
        <taxon>Bacteria</taxon>
        <taxon>Pseudomonadati</taxon>
        <taxon>Pseudomonadota</taxon>
        <taxon>Betaproteobacteria</taxon>
        <taxon>Burkholderiales</taxon>
        <taxon>Burkholderiaceae</taxon>
        <taxon>Burkholderia</taxon>
        <taxon>Burkholderia cepacia complex</taxon>
    </lineage>
</organism>
<feature type="compositionally biased region" description="Basic and acidic residues" evidence="1">
    <location>
        <begin position="81"/>
        <end position="97"/>
    </location>
</feature>
<protein>
    <recommendedName>
        <fullName evidence="2">Surface presentation of antigen domain-containing protein</fullName>
    </recommendedName>
</protein>
<dbReference type="Pfam" id="PF02510">
    <property type="entry name" value="SPAN"/>
    <property type="match status" value="1"/>
</dbReference>
<evidence type="ECO:0000313" key="3">
    <source>
        <dbReference type="EMBL" id="MFH5255813.1"/>
    </source>
</evidence>
<evidence type="ECO:0000313" key="4">
    <source>
        <dbReference type="Proteomes" id="UP001609186"/>
    </source>
</evidence>
<accession>A0ABW7LH29</accession>
<dbReference type="EMBL" id="JBIMPM010000070">
    <property type="protein sequence ID" value="MFH5255813.1"/>
    <property type="molecule type" value="Genomic_DNA"/>
</dbReference>
<feature type="domain" description="Surface presentation of antigen" evidence="2">
    <location>
        <begin position="219"/>
        <end position="263"/>
    </location>
</feature>
<gene>
    <name evidence="3" type="ORF">ACGTRS_31730</name>
</gene>
<sequence>MVDVIGSNASFLSRIHPKDDVQDIDALADGDMDWEALDAETFEVLDNRLRHRMVAREGQMQDVAGDALQQFQREDRADLTRYAEKARSRESHPDVGRGADGGVPDDEPAARGDGGSGQSRVAPSPVRAASGDDGARVDAQPTGGSQGAPATARGVDDSYAKGATEDAPPGGLEGGADESRDLAQGKWMDGQRRAMWAADGVREPVGDTRSPDDGEVPMREVIFRFKSWGDGHSVRIRQDTRAGGGVVLIPSSGLVNERLAKHAPPMRKVVVKSAPVDDAEARS</sequence>
<evidence type="ECO:0000256" key="1">
    <source>
        <dbReference type="SAM" id="MobiDB-lite"/>
    </source>
</evidence>
<dbReference type="InterPro" id="IPR056746">
    <property type="entry name" value="SPAN_dom"/>
</dbReference>
<feature type="region of interest" description="Disordered" evidence="1">
    <location>
        <begin position="81"/>
        <end position="178"/>
    </location>
</feature>
<dbReference type="Proteomes" id="UP001609186">
    <property type="component" value="Unassembled WGS sequence"/>
</dbReference>
<reference evidence="3 4" key="1">
    <citation type="submission" date="2024-10" db="EMBL/GenBank/DDBJ databases">
        <title>Burkholderia semiarida in Mexico.</title>
        <authorList>
            <person name="Estrada P."/>
        </authorList>
    </citation>
    <scope>NUCLEOTIDE SEQUENCE [LARGE SCALE GENOMIC DNA]</scope>
    <source>
        <strain evidence="3 4">CLM7-1</strain>
    </source>
</reference>
<dbReference type="RefSeq" id="WP_395131624.1">
    <property type="nucleotide sequence ID" value="NZ_JBIMPM010000070.1"/>
</dbReference>
<proteinExistence type="predicted"/>
<keyword evidence="4" id="KW-1185">Reference proteome</keyword>